<comment type="caution">
    <text evidence="3">The sequence shown here is derived from an EMBL/GenBank/DDBJ whole genome shotgun (WGS) entry which is preliminary data.</text>
</comment>
<organism evidence="3">
    <name type="scientific">Ignisphaera aggregans</name>
    <dbReference type="NCBI Taxonomy" id="334771"/>
    <lineage>
        <taxon>Archaea</taxon>
        <taxon>Thermoproteota</taxon>
        <taxon>Thermoprotei</taxon>
        <taxon>Desulfurococcales</taxon>
        <taxon>Desulfurococcaceae</taxon>
        <taxon>Ignisphaera</taxon>
    </lineage>
</organism>
<keyword evidence="1" id="KW-0479">Metal-binding</keyword>
<comment type="cofactor">
    <cofactor evidence="1">
        <name>a divalent metal cation</name>
        <dbReference type="ChEBI" id="CHEBI:60240"/>
    </cofactor>
</comment>
<dbReference type="InterPro" id="IPR000979">
    <property type="entry name" value="Phosphodiesterase_MJ0936/Vps29"/>
</dbReference>
<dbReference type="Gene3D" id="3.60.21.10">
    <property type="match status" value="1"/>
</dbReference>
<name>A0A7J3I6C3_9CREN</name>
<protein>
    <recommendedName>
        <fullName evidence="1">Phosphoesterase</fullName>
        <ecNumber evidence="1">3.1.4.-</ecNumber>
    </recommendedName>
</protein>
<dbReference type="InterPro" id="IPR053193">
    <property type="entry name" value="MetalloPDE_YfcE-like"/>
</dbReference>
<dbReference type="AlphaFoldDB" id="A0A7J3I6C3"/>
<sequence length="193" mass="21537">MMLGIVYITYTASKIVQKHTLVVYMILGIMSDSHDNLEAILAALNIFRHENVEMLVHLGDIISPFAFMRIVELPARIIALLGNNDGDILSLREIALKAGAMIKQNIYSLSIENRRILLIHGFGTAEQTKEIVESIASSGRYDAILYGHTHRSNVYSINGTLILNPGEVCGYLTGRRSIAILDTLTMEYRVVEF</sequence>
<dbReference type="InterPro" id="IPR029052">
    <property type="entry name" value="Metallo-depent_PP-like"/>
</dbReference>
<dbReference type="GO" id="GO:0046872">
    <property type="term" value="F:metal ion binding"/>
    <property type="evidence" value="ECO:0007669"/>
    <property type="project" value="UniProtKB-KW"/>
</dbReference>
<evidence type="ECO:0000259" key="2">
    <source>
        <dbReference type="Pfam" id="PF12850"/>
    </source>
</evidence>
<gene>
    <name evidence="3" type="ORF">ENT87_01775</name>
    <name evidence="4" type="ORF">ENU30_02300</name>
</gene>
<comment type="similarity">
    <text evidence="1">Belongs to the metallophosphoesterase superfamily. YfcE family.</text>
</comment>
<proteinExistence type="inferred from homology"/>
<feature type="domain" description="Calcineurin-like phosphoesterase" evidence="2">
    <location>
        <begin position="25"/>
        <end position="184"/>
    </location>
</feature>
<dbReference type="EC" id="3.1.4.-" evidence="1"/>
<accession>A0A7J3I6C3</accession>
<reference evidence="3" key="1">
    <citation type="journal article" date="2020" name="mSystems">
        <title>Genome- and Community-Level Interaction Insights into Carbon Utilization and Element Cycling Functions of Hydrothermarchaeota in Hydrothermal Sediment.</title>
        <authorList>
            <person name="Zhou Z."/>
            <person name="Liu Y."/>
            <person name="Xu W."/>
            <person name="Pan J."/>
            <person name="Luo Z.H."/>
            <person name="Li M."/>
        </authorList>
    </citation>
    <scope>NUCLEOTIDE SEQUENCE [LARGE SCALE GENOMIC DNA]</scope>
    <source>
        <strain evidence="3">SpSt-618</strain>
        <strain evidence="4">SpSt-657</strain>
    </source>
</reference>
<dbReference type="PANTHER" id="PTHR43165">
    <property type="entry name" value="METALLOPHOSPHOESTERASE"/>
    <property type="match status" value="1"/>
</dbReference>
<dbReference type="PANTHER" id="PTHR43165:SF1">
    <property type="entry name" value="PHOSPHODIESTERASE MJ0936"/>
    <property type="match status" value="1"/>
</dbReference>
<evidence type="ECO:0000313" key="4">
    <source>
        <dbReference type="EMBL" id="HGQ17800.1"/>
    </source>
</evidence>
<dbReference type="GO" id="GO:0016787">
    <property type="term" value="F:hydrolase activity"/>
    <property type="evidence" value="ECO:0007669"/>
    <property type="project" value="UniProtKB-UniRule"/>
</dbReference>
<dbReference type="Pfam" id="PF12850">
    <property type="entry name" value="Metallophos_2"/>
    <property type="match status" value="1"/>
</dbReference>
<dbReference type="SUPFAM" id="SSF56300">
    <property type="entry name" value="Metallo-dependent phosphatases"/>
    <property type="match status" value="1"/>
</dbReference>
<evidence type="ECO:0000313" key="3">
    <source>
        <dbReference type="EMBL" id="HGN36269.1"/>
    </source>
</evidence>
<dbReference type="NCBIfam" id="TIGR00040">
    <property type="entry name" value="yfcE"/>
    <property type="match status" value="1"/>
</dbReference>
<dbReference type="InterPro" id="IPR041802">
    <property type="entry name" value="MPP_YfcE"/>
</dbReference>
<dbReference type="EMBL" id="DTAI01000056">
    <property type="protein sequence ID" value="HGN36269.1"/>
    <property type="molecule type" value="Genomic_DNA"/>
</dbReference>
<dbReference type="InterPro" id="IPR024654">
    <property type="entry name" value="Calcineurin-like_PHP_lpxH"/>
</dbReference>
<evidence type="ECO:0000256" key="1">
    <source>
        <dbReference type="RuleBase" id="RU362039"/>
    </source>
</evidence>
<dbReference type="EMBL" id="DTBZ01000054">
    <property type="protein sequence ID" value="HGQ17800.1"/>
    <property type="molecule type" value="Genomic_DNA"/>
</dbReference>
<dbReference type="CDD" id="cd00841">
    <property type="entry name" value="MPP_YfcE"/>
    <property type="match status" value="1"/>
</dbReference>